<comment type="caution">
    <text evidence="1">The sequence shown here is derived from an EMBL/GenBank/DDBJ whole genome shotgun (WGS) entry which is preliminary data.</text>
</comment>
<dbReference type="Proteomes" id="UP000003288">
    <property type="component" value="Unassembled WGS sequence"/>
</dbReference>
<evidence type="ECO:0000313" key="2">
    <source>
        <dbReference type="Proteomes" id="UP000003288"/>
    </source>
</evidence>
<reference evidence="1 2" key="1">
    <citation type="journal article" date="2011" name="Stand. Genomic Sci.">
        <title>Draft genome sequence of Caminibacter mediatlanticus strain TB-2, an epsilonproteobacterium isolated from a deep-sea hydrothermal vent.</title>
        <authorList>
            <person name="Giovannelli D."/>
            <person name="Ferriera S."/>
            <person name="Johnson J."/>
            <person name="Kravitz S."/>
            <person name="Perez-Rodriguez I."/>
            <person name="Ricci J."/>
            <person name="O'Brien C."/>
            <person name="Voordeckers J.W."/>
            <person name="Bini E."/>
            <person name="Vetriani C."/>
        </authorList>
    </citation>
    <scope>NUCLEOTIDE SEQUENCE [LARGE SCALE GENOMIC DNA]</scope>
    <source>
        <strain evidence="1 2">TB-2</strain>
    </source>
</reference>
<sequence>MTICLNNNKKHNINKIPKKNQIKKLLKEEKYSIEEISKKLKIDKKIIINIAKKIWGNKKEKKIDKISLKLQIKEEKIKPFIVSFKYKHKKFDEEFVDKNTIKINRRIIQTNPHIKLIEENELFFKIKIEENKLKIDKNSTLLFAFEDFLKIFSIKDYKKYFDSFYKKWKNDLNFKREIKKMSKKEIISHHLF</sequence>
<gene>
    <name evidence="1" type="ORF">CMTB2_05482</name>
</gene>
<dbReference type="AlphaFoldDB" id="A0AAI9AG74"/>
<protein>
    <submittedName>
        <fullName evidence="1">Uncharacterized protein</fullName>
    </submittedName>
</protein>
<name>A0AAI9AG74_9BACT</name>
<organism evidence="1 2">
    <name type="scientific">Caminibacter mediatlanticus TB-2</name>
    <dbReference type="NCBI Taxonomy" id="391592"/>
    <lineage>
        <taxon>Bacteria</taxon>
        <taxon>Pseudomonadati</taxon>
        <taxon>Campylobacterota</taxon>
        <taxon>Epsilonproteobacteria</taxon>
        <taxon>Nautiliales</taxon>
        <taxon>Nautiliaceae</taxon>
        <taxon>Caminibacter</taxon>
    </lineage>
</organism>
<dbReference type="RefSeq" id="WP_007475736.1">
    <property type="nucleotide sequence ID" value="NZ_ABCJ01000017.1"/>
</dbReference>
<dbReference type="EMBL" id="ABCJ01000017">
    <property type="protein sequence ID" value="EDM22914.1"/>
    <property type="molecule type" value="Genomic_DNA"/>
</dbReference>
<accession>A0AAI9AG74</accession>
<evidence type="ECO:0000313" key="1">
    <source>
        <dbReference type="EMBL" id="EDM22914.1"/>
    </source>
</evidence>
<proteinExistence type="predicted"/>